<dbReference type="Pfam" id="PF24883">
    <property type="entry name" value="NPHP3_N"/>
    <property type="match status" value="1"/>
</dbReference>
<feature type="domain" description="Nephrocystin 3-like N-terminal" evidence="2">
    <location>
        <begin position="72"/>
        <end position="229"/>
    </location>
</feature>
<dbReference type="Gene3D" id="3.40.50.300">
    <property type="entry name" value="P-loop containing nucleotide triphosphate hydrolases"/>
    <property type="match status" value="1"/>
</dbReference>
<evidence type="ECO:0000313" key="3">
    <source>
        <dbReference type="EMBL" id="PPQ78497.1"/>
    </source>
</evidence>
<protein>
    <recommendedName>
        <fullName evidence="2">Nephrocystin 3-like N-terminal domain-containing protein</fullName>
    </recommendedName>
</protein>
<keyword evidence="1" id="KW-0677">Repeat</keyword>
<dbReference type="PANTHER" id="PTHR10039:SF14">
    <property type="entry name" value="NACHT DOMAIN-CONTAINING PROTEIN"/>
    <property type="match status" value="1"/>
</dbReference>
<sequence length="684" mass="77826">MLAFNQAAFIAGGSFTQINHNVESAGFKLLQQSVADGAFHNSSERFDPPKCYEKTRIAVLQRILDWVFRKDKDTRDAFIMWLYGPAGAGKSAIMQTIAEQLDTSHHLVVSFFFARNHPTRGHADWLIATIAYQLALILPPEFRQNLVRAVEHDPLMFSKTIDVQFAELIAKPLEHLIMSGFSTNYPYLIIIDGLDECKNTQIQSKIIDLAFKIHHTAQHLPLLFLVASRPELEISSSFELRYSSPVLCRLALDDGYRPNEDIRCYLDAEFEQVKKTHRFRSTIPENWPPPDAVNIVVEKSSGQFIYAATVVKYVTSIRSRPTDCLEKILGLRPLGKDTPFAELDSLYTHILSGVEDLETVLLAISIVALQPSEFHDVVHFFDNARATWHIETLLSLEYGSAHILFQDLKSLISITGRSYSEHVEDIHILHSSFLDFLFDKSRCLTVLKGGTIAVITRMWPSPEVVQFTQDQMNAFESYIMTHLSEYFSNPDLFFILIMNVAPAYLTRVLTPSKSSHNHSRISLSHTATRMDNERLVMDRDWPIFDDNDAQLIYRRAIFQFLSDPERAGQYTLTGTKYAESAYYALILAAGREPHKIFHGKIFLNTVPYTLWTSEFGKNHIAARLVQTATLALPYLLEKSGRSEQLIDLGRKATFGTNVDFAPEYSREVRAARKAIKKYLGRMEG</sequence>
<organism evidence="3 4">
    <name type="scientific">Psilocybe cyanescens</name>
    <dbReference type="NCBI Taxonomy" id="93625"/>
    <lineage>
        <taxon>Eukaryota</taxon>
        <taxon>Fungi</taxon>
        <taxon>Dikarya</taxon>
        <taxon>Basidiomycota</taxon>
        <taxon>Agaricomycotina</taxon>
        <taxon>Agaricomycetes</taxon>
        <taxon>Agaricomycetidae</taxon>
        <taxon>Agaricales</taxon>
        <taxon>Agaricineae</taxon>
        <taxon>Strophariaceae</taxon>
        <taxon>Psilocybe</taxon>
    </lineage>
</organism>
<dbReference type="AlphaFoldDB" id="A0A409WJ13"/>
<dbReference type="InterPro" id="IPR056884">
    <property type="entry name" value="NPHP3-like_N"/>
</dbReference>
<keyword evidence="4" id="KW-1185">Reference proteome</keyword>
<dbReference type="EMBL" id="NHYD01003416">
    <property type="protein sequence ID" value="PPQ78497.1"/>
    <property type="molecule type" value="Genomic_DNA"/>
</dbReference>
<gene>
    <name evidence="3" type="ORF">CVT25_011838</name>
</gene>
<dbReference type="SUPFAM" id="SSF52540">
    <property type="entry name" value="P-loop containing nucleoside triphosphate hydrolases"/>
    <property type="match status" value="1"/>
</dbReference>
<evidence type="ECO:0000259" key="2">
    <source>
        <dbReference type="Pfam" id="PF24883"/>
    </source>
</evidence>
<dbReference type="PANTHER" id="PTHR10039">
    <property type="entry name" value="AMELOGENIN"/>
    <property type="match status" value="1"/>
</dbReference>
<comment type="caution">
    <text evidence="3">The sequence shown here is derived from an EMBL/GenBank/DDBJ whole genome shotgun (WGS) entry which is preliminary data.</text>
</comment>
<dbReference type="Proteomes" id="UP000283269">
    <property type="component" value="Unassembled WGS sequence"/>
</dbReference>
<reference evidence="3 4" key="1">
    <citation type="journal article" date="2018" name="Evol. Lett.">
        <title>Horizontal gene cluster transfer increased hallucinogenic mushroom diversity.</title>
        <authorList>
            <person name="Reynolds H.T."/>
            <person name="Vijayakumar V."/>
            <person name="Gluck-Thaler E."/>
            <person name="Korotkin H.B."/>
            <person name="Matheny P.B."/>
            <person name="Slot J.C."/>
        </authorList>
    </citation>
    <scope>NUCLEOTIDE SEQUENCE [LARGE SCALE GENOMIC DNA]</scope>
    <source>
        <strain evidence="3 4">2631</strain>
    </source>
</reference>
<dbReference type="InParanoid" id="A0A409WJ13"/>
<accession>A0A409WJ13</accession>
<evidence type="ECO:0000313" key="4">
    <source>
        <dbReference type="Proteomes" id="UP000283269"/>
    </source>
</evidence>
<name>A0A409WJ13_PSICY</name>
<dbReference type="STRING" id="93625.A0A409WJ13"/>
<proteinExistence type="predicted"/>
<dbReference type="InterPro" id="IPR027417">
    <property type="entry name" value="P-loop_NTPase"/>
</dbReference>
<dbReference type="OrthoDB" id="4760524at2759"/>
<evidence type="ECO:0000256" key="1">
    <source>
        <dbReference type="ARBA" id="ARBA00022737"/>
    </source>
</evidence>